<dbReference type="CDD" id="cd09272">
    <property type="entry name" value="RNase_HI_RT_Ty1"/>
    <property type="match status" value="1"/>
</dbReference>
<dbReference type="HOGENOM" id="CLU_001650_21_3_1"/>
<name>A0A0C3NVA4_PISTI</name>
<proteinExistence type="predicted"/>
<dbReference type="PANTHER" id="PTHR11439">
    <property type="entry name" value="GAG-POL-RELATED RETROTRANSPOSON"/>
    <property type="match status" value="1"/>
</dbReference>
<dbReference type="STRING" id="870435.A0A0C3NVA4"/>
<dbReference type="InterPro" id="IPR013103">
    <property type="entry name" value="RVT_2"/>
</dbReference>
<dbReference type="InParanoid" id="A0A0C3NVA4"/>
<accession>A0A0C3NVA4</accession>
<dbReference type="OrthoDB" id="2685291at2759"/>
<protein>
    <recommendedName>
        <fullName evidence="1">Reverse transcriptase Ty1/copia-type domain-containing protein</fullName>
    </recommendedName>
</protein>
<evidence type="ECO:0000313" key="3">
    <source>
        <dbReference type="Proteomes" id="UP000054217"/>
    </source>
</evidence>
<reference evidence="3" key="2">
    <citation type="submission" date="2015-01" db="EMBL/GenBank/DDBJ databases">
        <title>Evolutionary Origins and Diversification of the Mycorrhizal Mutualists.</title>
        <authorList>
            <consortium name="DOE Joint Genome Institute"/>
            <consortium name="Mycorrhizal Genomics Consortium"/>
            <person name="Kohler A."/>
            <person name="Kuo A."/>
            <person name="Nagy L.G."/>
            <person name="Floudas D."/>
            <person name="Copeland A."/>
            <person name="Barry K.W."/>
            <person name="Cichocki N."/>
            <person name="Veneault-Fourrey C."/>
            <person name="LaButti K."/>
            <person name="Lindquist E.A."/>
            <person name="Lipzen A."/>
            <person name="Lundell T."/>
            <person name="Morin E."/>
            <person name="Murat C."/>
            <person name="Riley R."/>
            <person name="Ohm R."/>
            <person name="Sun H."/>
            <person name="Tunlid A."/>
            <person name="Henrissat B."/>
            <person name="Grigoriev I.V."/>
            <person name="Hibbett D.S."/>
            <person name="Martin F."/>
        </authorList>
    </citation>
    <scope>NUCLEOTIDE SEQUENCE [LARGE SCALE GENOMIC DNA]</scope>
    <source>
        <strain evidence="3">Marx 270</strain>
    </source>
</reference>
<feature type="domain" description="Reverse transcriptase Ty1/copia-type" evidence="1">
    <location>
        <begin position="14"/>
        <end position="218"/>
    </location>
</feature>
<dbReference type="Pfam" id="PF07727">
    <property type="entry name" value="RVT_2"/>
    <property type="match status" value="1"/>
</dbReference>
<keyword evidence="3" id="KW-1185">Reference proteome</keyword>
<evidence type="ECO:0000259" key="1">
    <source>
        <dbReference type="Pfam" id="PF07727"/>
    </source>
</evidence>
<reference evidence="2 3" key="1">
    <citation type="submission" date="2014-04" db="EMBL/GenBank/DDBJ databases">
        <authorList>
            <consortium name="DOE Joint Genome Institute"/>
            <person name="Kuo A."/>
            <person name="Kohler A."/>
            <person name="Costa M.D."/>
            <person name="Nagy L.G."/>
            <person name="Floudas D."/>
            <person name="Copeland A."/>
            <person name="Barry K.W."/>
            <person name="Cichocki N."/>
            <person name="Veneault-Fourrey C."/>
            <person name="LaButti K."/>
            <person name="Lindquist E.A."/>
            <person name="Lipzen A."/>
            <person name="Lundell T."/>
            <person name="Morin E."/>
            <person name="Murat C."/>
            <person name="Sun H."/>
            <person name="Tunlid A."/>
            <person name="Henrissat B."/>
            <person name="Grigoriev I.V."/>
            <person name="Hibbett D.S."/>
            <person name="Martin F."/>
            <person name="Nordberg H.P."/>
            <person name="Cantor M.N."/>
            <person name="Hua S.X."/>
        </authorList>
    </citation>
    <scope>NUCLEOTIDE SEQUENCE [LARGE SCALE GENOMIC DNA]</scope>
    <source>
        <strain evidence="2 3">Marx 270</strain>
    </source>
</reference>
<gene>
    <name evidence="2" type="ORF">M404DRAFT_30611</name>
</gene>
<dbReference type="EMBL" id="KN832007">
    <property type="protein sequence ID" value="KIN99148.1"/>
    <property type="molecule type" value="Genomic_DNA"/>
</dbReference>
<sequence>MANELAMFHAIGLYEEVPHPPDRKIIDLKWVYKIKQGPTGDVDKYKAQLITKGLTQVHGIDYMETFAPVAKFSTIRTLLTLAAMFDLEIHQMDVKSTFLNGKLEEEIYLHPPGFRDSSDVVWHLYHALYGLKQAPKAWYNRLREVFESLGFTCSDADHSLFYKDKNGILIIVAVYVDNKLILSKSCKAIDCLKVQLSAEYDLSDLGKAQWILSMEIIKLILECMGMQDGRTVSTPIEQNLKLEKLDTPAYDLHAYQSALGALMYAMLATQPDLAFTVGVLSRHAATPGDQHWTKLKQVYRYLRKTVDVCLQYTRDFASSLVGYADADWAADVNDCCSVTGYVFTLSGGAVSWSSKKQTSVALSSTEAEYMAVSAAAKEILWLRMLLHELDMDMTTQPTSLLVDNQSAIALTSNAMFHNRTKHIAIRHYFICKKVEDGEVDVKYISMNEQITNVLTKGLSCEKHECFSLGMGIIF</sequence>
<organism evidence="2 3">
    <name type="scientific">Pisolithus tinctorius Marx 270</name>
    <dbReference type="NCBI Taxonomy" id="870435"/>
    <lineage>
        <taxon>Eukaryota</taxon>
        <taxon>Fungi</taxon>
        <taxon>Dikarya</taxon>
        <taxon>Basidiomycota</taxon>
        <taxon>Agaricomycotina</taxon>
        <taxon>Agaricomycetes</taxon>
        <taxon>Agaricomycetidae</taxon>
        <taxon>Boletales</taxon>
        <taxon>Sclerodermatineae</taxon>
        <taxon>Pisolithaceae</taxon>
        <taxon>Pisolithus</taxon>
    </lineage>
</organism>
<dbReference type="InterPro" id="IPR043502">
    <property type="entry name" value="DNA/RNA_pol_sf"/>
</dbReference>
<dbReference type="SUPFAM" id="SSF56672">
    <property type="entry name" value="DNA/RNA polymerases"/>
    <property type="match status" value="1"/>
</dbReference>
<evidence type="ECO:0000313" key="2">
    <source>
        <dbReference type="EMBL" id="KIN99148.1"/>
    </source>
</evidence>
<dbReference type="PANTHER" id="PTHR11439:SF483">
    <property type="entry name" value="PEPTIDE SYNTHASE GLIP-LIKE, PUTATIVE (AFU_ORTHOLOGUE AFUA_3G12920)-RELATED"/>
    <property type="match status" value="1"/>
</dbReference>
<dbReference type="Proteomes" id="UP000054217">
    <property type="component" value="Unassembled WGS sequence"/>
</dbReference>
<dbReference type="AlphaFoldDB" id="A0A0C3NVA4"/>